<dbReference type="Proteomes" id="UP001143474">
    <property type="component" value="Unassembled WGS sequence"/>
</dbReference>
<dbReference type="GO" id="GO:0005524">
    <property type="term" value="F:ATP binding"/>
    <property type="evidence" value="ECO:0007669"/>
    <property type="project" value="UniProtKB-KW"/>
</dbReference>
<keyword evidence="3" id="KW-1185">Reference proteome</keyword>
<evidence type="ECO:0000259" key="1">
    <source>
        <dbReference type="Pfam" id="PF09848"/>
    </source>
</evidence>
<organism evidence="2 3">
    <name type="scientific">Streptosporangium carneum</name>
    <dbReference type="NCBI Taxonomy" id="47481"/>
    <lineage>
        <taxon>Bacteria</taxon>
        <taxon>Bacillati</taxon>
        <taxon>Actinomycetota</taxon>
        <taxon>Actinomycetes</taxon>
        <taxon>Streptosporangiales</taxon>
        <taxon>Streptosporangiaceae</taxon>
        <taxon>Streptosporangium</taxon>
    </lineage>
</organism>
<reference evidence="2" key="2">
    <citation type="submission" date="2023-01" db="EMBL/GenBank/DDBJ databases">
        <authorList>
            <person name="Sun Q."/>
            <person name="Evtushenko L."/>
        </authorList>
    </citation>
    <scope>NUCLEOTIDE SEQUENCE</scope>
    <source>
        <strain evidence="2">VKM Ac-2007</strain>
    </source>
</reference>
<comment type="caution">
    <text evidence="2">The sequence shown here is derived from an EMBL/GenBank/DDBJ whole genome shotgun (WGS) entry which is preliminary data.</text>
</comment>
<evidence type="ECO:0000313" key="3">
    <source>
        <dbReference type="Proteomes" id="UP001143474"/>
    </source>
</evidence>
<name>A0A9W6I990_9ACTN</name>
<keyword evidence="2" id="KW-0067">ATP-binding</keyword>
<proteinExistence type="predicted"/>
<keyword evidence="2" id="KW-0547">Nucleotide-binding</keyword>
<dbReference type="EMBL" id="BSEV01000021">
    <property type="protein sequence ID" value="GLK13265.1"/>
    <property type="molecule type" value="Genomic_DNA"/>
</dbReference>
<evidence type="ECO:0000313" key="2">
    <source>
        <dbReference type="EMBL" id="GLK13265.1"/>
    </source>
</evidence>
<protein>
    <submittedName>
        <fullName evidence="2">ATP-binding protein</fullName>
    </submittedName>
</protein>
<gene>
    <name evidence="2" type="ORF">GCM10017600_66760</name>
</gene>
<dbReference type="Pfam" id="PF09848">
    <property type="entry name" value="SLFN-g3_helicase"/>
    <property type="match status" value="1"/>
</dbReference>
<dbReference type="Gene3D" id="3.40.50.300">
    <property type="entry name" value="P-loop containing nucleotide triphosphate hydrolases"/>
    <property type="match status" value="1"/>
</dbReference>
<reference evidence="2" key="1">
    <citation type="journal article" date="2014" name="Int. J. Syst. Evol. Microbiol.">
        <title>Complete genome sequence of Corynebacterium casei LMG S-19264T (=DSM 44701T), isolated from a smear-ripened cheese.</title>
        <authorList>
            <consortium name="US DOE Joint Genome Institute (JGI-PGF)"/>
            <person name="Walter F."/>
            <person name="Albersmeier A."/>
            <person name="Kalinowski J."/>
            <person name="Ruckert C."/>
        </authorList>
    </citation>
    <scope>NUCLEOTIDE SEQUENCE</scope>
    <source>
        <strain evidence="2">VKM Ac-2007</strain>
    </source>
</reference>
<feature type="domain" description="Schlafen group 3-like DNA/RNA helicase" evidence="1">
    <location>
        <begin position="273"/>
        <end position="627"/>
    </location>
</feature>
<dbReference type="SUPFAM" id="SSF52540">
    <property type="entry name" value="P-loop containing nucleoside triphosphate hydrolases"/>
    <property type="match status" value="1"/>
</dbReference>
<accession>A0A9W6I990</accession>
<dbReference type="InterPro" id="IPR027417">
    <property type="entry name" value="P-loop_NTPase"/>
</dbReference>
<dbReference type="RefSeq" id="WP_271221553.1">
    <property type="nucleotide sequence ID" value="NZ_BAAAVD010000035.1"/>
</dbReference>
<sequence>MAKQPGPAYRGSADAFFTALSTPVSEMEKAFTAALKEATKRQTGRPATAGQMRAWTNSLSAVARDLKDAGLGRLEVLVEYPMPHNRVSSADAVLAGVNRRTGKDLFVVVELKQWSEAELYEEDEKLVTVPGIRDGYSTHPAIQVSNYCQQIVENCSAVDGRPDAVEGVVYLHNATRQSVRGLFELALDKNVRLFTMTERSAFIEYLRDRFEDTDGHQAAERLLNGRVQPNQPLLKKAANVLKGRDKFILVDQQQTAFETVRHAVEGAFAANTKRVVTITGGPGSGKTAVAVELLHYMAEANRRVWYATGSRAFTETMRRFVTGSDKDLKNLFKYFNDFASSGPNEADILIADEAHRARLKSFDRFRKDKCSPNPQIQDLINAARVPVFFLDEHQVVKPGEVGTLAAIKSYAQQLNVRHQHVSLEGQWRCGGSVAYDLWVRRLLGLGSEDGEWDGDAPPESWVGDENFEVVVARSPADMEAILSAKLADGWTARMTAGFCWPWNPPNPDKTLPLDVKLDGWERPWNAKSTSKVGDAPPSQIWASSPGGFGQIGCVYTAQGLEFDWAGVIIGPDLLARGGRLVTERKGSEDRDLIKSSVTDEQFDRLVRNTYKVLLTRGLAGVVLYADDPETQEFLSELVHPISPDKS</sequence>
<dbReference type="InterPro" id="IPR018647">
    <property type="entry name" value="SLFN_3-like_DNA/RNA_helicase"/>
</dbReference>
<dbReference type="AlphaFoldDB" id="A0A9W6I990"/>